<dbReference type="EMBL" id="KE346368">
    <property type="protein sequence ID" value="KJE94967.1"/>
    <property type="molecule type" value="Genomic_DNA"/>
</dbReference>
<name>A0A0D2VUB8_CAPO3</name>
<dbReference type="eggNOG" id="ENOG502RCNA">
    <property type="taxonomic scope" value="Eukaryota"/>
</dbReference>
<dbReference type="InParanoid" id="A0A0D2VUB8"/>
<feature type="chain" id="PRO_5002253891" evidence="2">
    <location>
        <begin position="18"/>
        <end position="1804"/>
    </location>
</feature>
<reference evidence="4" key="1">
    <citation type="submission" date="2011-02" db="EMBL/GenBank/DDBJ databases">
        <title>The Genome Sequence of Capsaspora owczarzaki ATCC 30864.</title>
        <authorList>
            <person name="Russ C."/>
            <person name="Cuomo C."/>
            <person name="Burger G."/>
            <person name="Gray M.W."/>
            <person name="Holland P.W.H."/>
            <person name="King N."/>
            <person name="Lang F.B.F."/>
            <person name="Roger A.J."/>
            <person name="Ruiz-Trillo I."/>
            <person name="Young S.K."/>
            <person name="Zeng Q."/>
            <person name="Gargeya S."/>
            <person name="Alvarado L."/>
            <person name="Berlin A."/>
            <person name="Chapman S.B."/>
            <person name="Chen Z."/>
            <person name="Freedman E."/>
            <person name="Gellesch M."/>
            <person name="Goldberg J."/>
            <person name="Griggs A."/>
            <person name="Gujja S."/>
            <person name="Heilman E."/>
            <person name="Heiman D."/>
            <person name="Howarth C."/>
            <person name="Mehta T."/>
            <person name="Neiman D."/>
            <person name="Pearson M."/>
            <person name="Roberts A."/>
            <person name="Saif S."/>
            <person name="Shea T."/>
            <person name="Shenoy N."/>
            <person name="Sisk P."/>
            <person name="Stolte C."/>
            <person name="Sykes S."/>
            <person name="White J."/>
            <person name="Yandava C."/>
            <person name="Haas B."/>
            <person name="Nusbaum C."/>
            <person name="Birren B."/>
        </authorList>
    </citation>
    <scope>NUCLEOTIDE SEQUENCE</scope>
    <source>
        <strain evidence="4">ATCC 30864</strain>
    </source>
</reference>
<feature type="compositionally biased region" description="Polar residues" evidence="1">
    <location>
        <begin position="449"/>
        <end position="468"/>
    </location>
</feature>
<feature type="region of interest" description="Disordered" evidence="1">
    <location>
        <begin position="449"/>
        <end position="473"/>
    </location>
</feature>
<dbReference type="OrthoDB" id="6142675at2759"/>
<evidence type="ECO:0000313" key="4">
    <source>
        <dbReference type="Proteomes" id="UP000008743"/>
    </source>
</evidence>
<gene>
    <name evidence="3" type="ORF">CAOG_005503</name>
</gene>
<keyword evidence="4" id="KW-1185">Reference proteome</keyword>
<feature type="signal peptide" evidence="2">
    <location>
        <begin position="1"/>
        <end position="17"/>
    </location>
</feature>
<sequence>MARVARRVLLLAVTALACTLLLQPHRSSIAFAAQAQQRPDDAIERALDAAAEPIVLNDADAGAEPAARERIPDAKVDGRPPLGRAPDMDIADNKLNPDHIDPLFFGDDQVQRLPGAEALPPAVRGAGKPVAENELELPPPPAAAIGKHAPLGLQPLAGRLLEQNDVANPSLQKSHVVEISEPLDSRPRPASPKELLAAFQALYLSSPSEASPSLAMQPSEEALALSERRFSDSHRLAEKLSDAAETVMAAHDDHEGSSHGIVQEITPPLTRAEVIYALADVDIFSLDAKQVLLSARHRLSQGNLRNGLIGDDDQFNFESLEGVGNERKSESEDDSSEDSVVQELLEHADAMDQHEALLREFAAAQQRAASSSVRHPLISTLRSVLTSGLLPSSLSSSDGSQKKLFRETFTSIWTTIGDALPTKSGFSMIEWGSGDVSLAAISRSPAQAGVSSSGATTLPAPSTNSPSKSAAPPITTVSIFTRPARLREHLQARDALGARNNYVCFTPLQQLPSTVRKLGFNPYLQVQYSVILDLGALAGDLLPHELELLLAHILAISEITLIVDPYTERSAATVLIDNAVALAKINATVTVLPAPRNGAHVYKVTTRRAERPVLPEHASKVFPPTAVADGLVQPDDCLLQFNVREVPIAVNSTGGKNDSKGDAGFSNLKPDYRSGSGAPSAPPPQLIRTLNVTCGAISTRFNQLESLGPLVHIPILSLLTAGLVSSDVRFVLHRLLDGAGQLSLRDPWTLHLVGDTCQQLRFGNMSDASPRSASASAAAAAAAAPANPKVLGAAFGMKAQPVIEAAKAADPPSRLDKLRAAEVTWMDEAMDSAQDLRVWMESLQISPSAEFTSSSSSSSSSSSQHDRSAFILAARHSERIYAAHLAAVQASITADIRAASSMKSDNPAVAALIGSARRFTLLTYGSQLTLLSLKLAKLYPKATILACIPTREQLDIAEFRRTASLFSLTNAHIFTETWTTSLVERLHRLPDVVRYQVLGLDVLLPLLSLREQFPSYLGRILGNAHTTFVDLPNPLHLMRALQIVSTEHTEFSASSVAQLLRDLSSLVSRAAASVGAVATVRFVTGGETTWQDLSTATLDGLGTADDATLRPLLQAAVSGRMMLRVDIEHLSRQVDFDCAKGRITLEMGSPMAVTSLRFSAAKDTYPLLRAGNGVSLAFLLTLGPYQETLRGLFRRYLSLPVYADMCPINIVFRAQRLVFEDVLCETTGHIAGDAEVDLRAWNERALAASLVGQINQRAFSFLDLESGDGAVSMALADTFPLATVISMERRPEMIRRHRAALRELTVARFGSQSGHVQAEARAQAAGAAEDDAPAAGAVADVAVDSLLPPIALPNNVICEARLDPEFVHKLFESPEFMRYQLVSQDAWLTALVANSATSFDVMMGELLSTAMTTFIQMPSSQLLSLAFTTFFPKADAATFGAFTPPSPPSANRATTRQTLLDDRYETYELSNVYARDMHPLPHFIAEQRILAESARADTANTTIKVSVITPARSPAWVGESETAHRHNANKAHTDRSSSAKHQPDHGWSLVRADVRNLTVVVNHHFDYKVDGHTRKYTLHCETTDESWAVYLTRQLDGFRIPYQSLESITLIALLRMKLLPEFRDRFYDNFLTLPLYEDMAPWNIVFRNGRMEYIDYDTRDVTFDKQVRSAYQVMAMLMNYERTVRDFGHCPSHIKNQYGFPFISHCVGDNAVFSGPCTDSKFPVACGDGSCKSTYIECLRSLALLENSRDAFQRNEFDAFLSGTTNRATEQGLAVDGVGAGGVDVWTFDKSGIVRPVPAPPIPK</sequence>
<dbReference type="PROSITE" id="PS51257">
    <property type="entry name" value="PROKAR_LIPOPROTEIN"/>
    <property type="match status" value="1"/>
</dbReference>
<feature type="compositionally biased region" description="Basic and acidic residues" evidence="1">
    <location>
        <begin position="1531"/>
        <end position="1544"/>
    </location>
</feature>
<protein>
    <submittedName>
        <fullName evidence="3">Uncharacterized protein</fullName>
    </submittedName>
</protein>
<evidence type="ECO:0000313" key="3">
    <source>
        <dbReference type="EMBL" id="KJE94967.1"/>
    </source>
</evidence>
<feature type="region of interest" description="Disordered" evidence="1">
    <location>
        <begin position="652"/>
        <end position="684"/>
    </location>
</feature>
<keyword evidence="2" id="KW-0732">Signal</keyword>
<evidence type="ECO:0000256" key="2">
    <source>
        <dbReference type="SAM" id="SignalP"/>
    </source>
</evidence>
<dbReference type="RefSeq" id="XP_004346176.2">
    <property type="nucleotide sequence ID" value="XM_004346126.2"/>
</dbReference>
<feature type="region of interest" description="Disordered" evidence="1">
    <location>
        <begin position="1516"/>
        <end position="1544"/>
    </location>
</feature>
<accession>A0A0D2VUB8</accession>
<evidence type="ECO:0000256" key="1">
    <source>
        <dbReference type="SAM" id="MobiDB-lite"/>
    </source>
</evidence>
<organism evidence="3 4">
    <name type="scientific">Capsaspora owczarzaki (strain ATCC 30864)</name>
    <dbReference type="NCBI Taxonomy" id="595528"/>
    <lineage>
        <taxon>Eukaryota</taxon>
        <taxon>Filasterea</taxon>
        <taxon>Capsaspora</taxon>
    </lineage>
</organism>
<dbReference type="Proteomes" id="UP000008743">
    <property type="component" value="Unassembled WGS sequence"/>
</dbReference>
<proteinExistence type="predicted"/>
<dbReference type="PhylomeDB" id="A0A0D2VUB8"/>